<dbReference type="InterPro" id="IPR046529">
    <property type="entry name" value="DUF6594"/>
</dbReference>
<feature type="domain" description="DUF6594" evidence="2">
    <location>
        <begin position="4"/>
        <end position="93"/>
    </location>
</feature>
<dbReference type="Pfam" id="PF20237">
    <property type="entry name" value="DUF6594"/>
    <property type="match status" value="1"/>
</dbReference>
<accession>A0ABR0M348</accession>
<evidence type="ECO:0000313" key="4">
    <source>
        <dbReference type="Proteomes" id="UP001357485"/>
    </source>
</evidence>
<name>A0ABR0M348_9PEZI</name>
<sequence length="93" mass="11081">MGNYQKLSSLMGSWPSMSIFRRFGTMNAEQLLYMQAELAHLEDELNEIRKEDAQDEKAALYSQSWRKLSDTENNTHNMQYRKVLEIREKLTEY</sequence>
<organism evidence="3 4">
    <name type="scientific">Cryomyces antarcticus</name>
    <dbReference type="NCBI Taxonomy" id="329879"/>
    <lineage>
        <taxon>Eukaryota</taxon>
        <taxon>Fungi</taxon>
        <taxon>Dikarya</taxon>
        <taxon>Ascomycota</taxon>
        <taxon>Pezizomycotina</taxon>
        <taxon>Dothideomycetes</taxon>
        <taxon>Dothideomycetes incertae sedis</taxon>
        <taxon>Cryomyces</taxon>
    </lineage>
</organism>
<feature type="coiled-coil region" evidence="1">
    <location>
        <begin position="31"/>
        <end position="58"/>
    </location>
</feature>
<dbReference type="EMBL" id="JAVRRA010002208">
    <property type="protein sequence ID" value="KAK5278199.1"/>
    <property type="molecule type" value="Genomic_DNA"/>
</dbReference>
<reference evidence="3 4" key="1">
    <citation type="submission" date="2023-08" db="EMBL/GenBank/DDBJ databases">
        <title>Black Yeasts Isolated from many extreme environments.</title>
        <authorList>
            <person name="Coleine C."/>
            <person name="Stajich J.E."/>
            <person name="Selbmann L."/>
        </authorList>
    </citation>
    <scope>NUCLEOTIDE SEQUENCE [LARGE SCALE GENOMIC DNA]</scope>
    <source>
        <strain evidence="3 4">CCFEE 536</strain>
    </source>
</reference>
<comment type="caution">
    <text evidence="3">The sequence shown here is derived from an EMBL/GenBank/DDBJ whole genome shotgun (WGS) entry which is preliminary data.</text>
</comment>
<dbReference type="PANTHER" id="PTHR34502:SF5">
    <property type="entry name" value="DUF6594 DOMAIN-CONTAINING PROTEIN"/>
    <property type="match status" value="1"/>
</dbReference>
<gene>
    <name evidence="3" type="ORF">LTR16_008897</name>
</gene>
<proteinExistence type="predicted"/>
<keyword evidence="4" id="KW-1185">Reference proteome</keyword>
<keyword evidence="1" id="KW-0175">Coiled coil</keyword>
<dbReference type="PANTHER" id="PTHR34502">
    <property type="entry name" value="DUF6594 DOMAIN-CONTAINING PROTEIN-RELATED"/>
    <property type="match status" value="1"/>
</dbReference>
<dbReference type="Proteomes" id="UP001357485">
    <property type="component" value="Unassembled WGS sequence"/>
</dbReference>
<evidence type="ECO:0000259" key="2">
    <source>
        <dbReference type="Pfam" id="PF20237"/>
    </source>
</evidence>
<protein>
    <recommendedName>
        <fullName evidence="2">DUF6594 domain-containing protein</fullName>
    </recommendedName>
</protein>
<evidence type="ECO:0000313" key="3">
    <source>
        <dbReference type="EMBL" id="KAK5278199.1"/>
    </source>
</evidence>
<evidence type="ECO:0000256" key="1">
    <source>
        <dbReference type="SAM" id="Coils"/>
    </source>
</evidence>
<feature type="non-terminal residue" evidence="3">
    <location>
        <position position="93"/>
    </location>
</feature>